<geneLocation type="plastid" evidence="1"/>
<accession>A0A223FM21</accession>
<reference evidence="1" key="1">
    <citation type="journal article" date="2017" name="PeerJ">
        <title>Chloroplast genome expansion by intron multiplication in the basal psychrophilic euglenoid Eutreptiella pomquetensis.</title>
        <authorList>
            <person name="Dabbagh N."/>
            <person name="Bennett M.S."/>
            <person name="Triemer R.E."/>
            <person name="Preisfeld A."/>
        </authorList>
    </citation>
    <scope>NUCLEOTIDE SEQUENCE</scope>
    <source>
        <strain evidence="1">CCMP1491</strain>
    </source>
</reference>
<keyword evidence="1" id="KW-0934">Plastid</keyword>
<proteinExistence type="predicted"/>
<organism evidence="1">
    <name type="scientific">Eutreptiella pomquetensis</name>
    <dbReference type="NCBI Taxonomy" id="215699"/>
    <lineage>
        <taxon>Eukaryota</taxon>
        <taxon>Discoba</taxon>
        <taxon>Euglenozoa</taxon>
        <taxon>Euglenida</taxon>
        <taxon>Spirocuta</taxon>
        <taxon>Euglenophyceae</taxon>
        <taxon>Eutreptiales</taxon>
        <taxon>Eutreptiaceae</taxon>
        <taxon>Eutreptiella</taxon>
    </lineage>
</organism>
<protein>
    <submittedName>
        <fullName evidence="1">Uncharacterized protein</fullName>
    </submittedName>
</protein>
<dbReference type="AlphaFoldDB" id="A0A223FM21"/>
<dbReference type="EMBL" id="KY706202">
    <property type="protein sequence ID" value="AST09064.1"/>
    <property type="molecule type" value="Genomic_DNA"/>
</dbReference>
<name>A0A223FM21_9EUGL</name>
<evidence type="ECO:0000313" key="1">
    <source>
        <dbReference type="EMBL" id="AST09064.1"/>
    </source>
</evidence>
<sequence length="113" mass="13330">MKKIQRRFTGGDNPFKQPSLKKFGFRDIGVPFNFTLVKDIHATIECCLDIRKRFVNQEFLNFCYTNVDRVLTQEILNQTVVMRGEDIPSWLKPIEKRCLVCTLLCLLNRPHRN</sequence>